<name>A0ABY5XCI2_ERWPY</name>
<organism evidence="1 2">
    <name type="scientific">Erwinia pyrifoliae</name>
    <dbReference type="NCBI Taxonomy" id="79967"/>
    <lineage>
        <taxon>Bacteria</taxon>
        <taxon>Pseudomonadati</taxon>
        <taxon>Pseudomonadota</taxon>
        <taxon>Gammaproteobacteria</taxon>
        <taxon>Enterobacterales</taxon>
        <taxon>Erwiniaceae</taxon>
        <taxon>Erwinia</taxon>
    </lineage>
</organism>
<gene>
    <name evidence="1" type="ORF">NYP84_08225</name>
</gene>
<accession>A0ABY5XCI2</accession>
<dbReference type="Proteomes" id="UP001058553">
    <property type="component" value="Chromosome"/>
</dbReference>
<proteinExistence type="predicted"/>
<evidence type="ECO:0000313" key="1">
    <source>
        <dbReference type="EMBL" id="UWS35116.1"/>
    </source>
</evidence>
<dbReference type="GeneID" id="92237045"/>
<protein>
    <submittedName>
        <fullName evidence="1">Uncharacterized protein</fullName>
    </submittedName>
</protein>
<dbReference type="EMBL" id="CP103445">
    <property type="protein sequence ID" value="UWS35116.1"/>
    <property type="molecule type" value="Genomic_DNA"/>
</dbReference>
<sequence length="352" mass="40338">MSENFIINRKYNHLSGFNILANAVRQVSLSGDHYFSPLLLKFSPDIPEPTVTSLIRKILYPERVCNNDKNVVGIYRAKDITSSHPFYLRAVALKITHHISHIREVLIPAVSRALNELPWNYESYLGNVLGTDNIDFIINFSSQLLTRLNKIRNNLNLDNVYLCALNKDASRWETAQGPVERYSYQEILTREERRGGTFASTLTDKSMRIFINTDKLYYIDAQNPDQLLQEEAATDVITTLIHEASHVGTMATDIVYFPRKDGTIAPILDSIGDMKELIRNNKVIKTKDFNRLNNEYFTSISVYKDIRSHIMEADKLVYIIENDPAYLAHLLLHNADGLAILARDLYLISEKE</sequence>
<keyword evidence="2" id="KW-1185">Reference proteome</keyword>
<reference evidence="1" key="1">
    <citation type="submission" date="2022-07" db="EMBL/GenBank/DDBJ databases">
        <title>Genetic diversity of Erwinia pyrifoliae.</title>
        <authorList>
            <person name="Park D.S."/>
            <person name="Ham H."/>
        </authorList>
    </citation>
    <scope>NUCLEOTIDE SEQUENCE</scope>
    <source>
        <strain evidence="1">CP201486</strain>
    </source>
</reference>
<dbReference type="RefSeq" id="WP_012668105.1">
    <property type="nucleotide sequence ID" value="NZ_CP023567.1"/>
</dbReference>
<evidence type="ECO:0000313" key="2">
    <source>
        <dbReference type="Proteomes" id="UP001058553"/>
    </source>
</evidence>